<sequence length="35" mass="4105">MRSFLKNNGIQMQGFVILKEMICVYDKNTTPLEIE</sequence>
<reference evidence="1 2" key="1">
    <citation type="submission" date="2012-03" db="EMBL/GenBank/DDBJ databases">
        <title>The Genome Sequence of Bartonella taylorii 8TBB.</title>
        <authorList>
            <consortium name="The Broad Institute Genome Sequencing Platform"/>
            <consortium name="The Broad Institute Genome Sequencing Center for Infectious Disease"/>
            <person name="Feldgarden M."/>
            <person name="Kirby J."/>
            <person name="Kosoy M."/>
            <person name="Birtles R."/>
            <person name="Probert W.S."/>
            <person name="Chiaraviglio L."/>
            <person name="Young S.K."/>
            <person name="Zeng Q."/>
            <person name="Gargeya S."/>
            <person name="Fitzgerald M."/>
            <person name="Haas B."/>
            <person name="Abouelleil A."/>
            <person name="Alvarado L."/>
            <person name="Arachchi H.M."/>
            <person name="Berlin A."/>
            <person name="Chapman S.B."/>
            <person name="Gearin G."/>
            <person name="Goldberg J."/>
            <person name="Griggs A."/>
            <person name="Gujja S."/>
            <person name="Hansen M."/>
            <person name="Heiman D."/>
            <person name="Howarth C."/>
            <person name="Larimer J."/>
            <person name="Lui A."/>
            <person name="MacDonald P.J.P."/>
            <person name="McCowen C."/>
            <person name="Montmayeur A."/>
            <person name="Murphy C."/>
            <person name="Neiman D."/>
            <person name="Pearson M."/>
            <person name="Priest M."/>
            <person name="Roberts A."/>
            <person name="Saif S."/>
            <person name="Shea T."/>
            <person name="Sisk P."/>
            <person name="Stolte C."/>
            <person name="Sykes S."/>
            <person name="Wortman J."/>
            <person name="Nusbaum C."/>
            <person name="Birren B."/>
        </authorList>
    </citation>
    <scope>NUCLEOTIDE SEQUENCE [LARGE SCALE GENOMIC DNA]</scope>
    <source>
        <strain evidence="1 2">8TBB</strain>
    </source>
</reference>
<dbReference type="AlphaFoldDB" id="A0A9P2RZC8"/>
<dbReference type="EMBL" id="AIMD01000035">
    <property type="protein sequence ID" value="EJF94277.1"/>
    <property type="molecule type" value="Genomic_DNA"/>
</dbReference>
<dbReference type="Proteomes" id="UP000002648">
    <property type="component" value="Unassembled WGS sequence"/>
</dbReference>
<evidence type="ECO:0000313" key="1">
    <source>
        <dbReference type="EMBL" id="EJF94277.1"/>
    </source>
</evidence>
<accession>A0A9P2RZC8</accession>
<keyword evidence="2" id="KW-1185">Reference proteome</keyword>
<proteinExistence type="predicted"/>
<evidence type="ECO:0000313" key="2">
    <source>
        <dbReference type="Proteomes" id="UP000002648"/>
    </source>
</evidence>
<organism evidence="1 2">
    <name type="scientific">Bartonella taylorii 8TBB</name>
    <dbReference type="NCBI Taxonomy" id="1094560"/>
    <lineage>
        <taxon>Bacteria</taxon>
        <taxon>Pseudomonadati</taxon>
        <taxon>Pseudomonadota</taxon>
        <taxon>Alphaproteobacteria</taxon>
        <taxon>Hyphomicrobiales</taxon>
        <taxon>Bartonellaceae</taxon>
        <taxon>Bartonella</taxon>
    </lineage>
</organism>
<comment type="caution">
    <text evidence="1">The sequence shown here is derived from an EMBL/GenBank/DDBJ whole genome shotgun (WGS) entry which is preliminary data.</text>
</comment>
<name>A0A9P2RZC8_BARTA</name>
<protein>
    <submittedName>
        <fullName evidence="1">Uncharacterized protein</fullName>
    </submittedName>
</protein>
<gene>
    <name evidence="1" type="ORF">ME9_01198</name>
</gene>